<evidence type="ECO:0000313" key="3">
    <source>
        <dbReference type="EMBL" id="RMX52489.1"/>
    </source>
</evidence>
<feature type="compositionally biased region" description="Low complexity" evidence="1">
    <location>
        <begin position="138"/>
        <end position="147"/>
    </location>
</feature>
<dbReference type="CDD" id="cd00038">
    <property type="entry name" value="CAP_ED"/>
    <property type="match status" value="1"/>
</dbReference>
<dbReference type="PROSITE" id="PS00889">
    <property type="entry name" value="CNMP_BINDING_2"/>
    <property type="match status" value="1"/>
</dbReference>
<dbReference type="InterPro" id="IPR014710">
    <property type="entry name" value="RmlC-like_jellyroll"/>
</dbReference>
<gene>
    <name evidence="3" type="ORF">pdam_00013788</name>
</gene>
<reference evidence="3 4" key="1">
    <citation type="journal article" date="2018" name="Sci. Rep.">
        <title>Comparative analysis of the Pocillopora damicornis genome highlights role of immune system in coral evolution.</title>
        <authorList>
            <person name="Cunning R."/>
            <person name="Bay R.A."/>
            <person name="Gillette P."/>
            <person name="Baker A.C."/>
            <person name="Traylor-Knowles N."/>
        </authorList>
    </citation>
    <scope>NUCLEOTIDE SEQUENCE [LARGE SCALE GENOMIC DNA]</scope>
    <source>
        <strain evidence="3">RSMAS</strain>
        <tissue evidence="3">Whole animal</tissue>
    </source>
</reference>
<dbReference type="Gene3D" id="2.60.120.10">
    <property type="entry name" value="Jelly Rolls"/>
    <property type="match status" value="2"/>
</dbReference>
<dbReference type="Pfam" id="PF00027">
    <property type="entry name" value="cNMP_binding"/>
    <property type="match status" value="1"/>
</dbReference>
<feature type="domain" description="Cyclic nucleotide-binding" evidence="2">
    <location>
        <begin position="312"/>
        <end position="417"/>
    </location>
</feature>
<feature type="compositionally biased region" description="Basic and acidic residues" evidence="1">
    <location>
        <begin position="59"/>
        <end position="75"/>
    </location>
</feature>
<evidence type="ECO:0000313" key="4">
    <source>
        <dbReference type="Proteomes" id="UP000275408"/>
    </source>
</evidence>
<dbReference type="InterPro" id="IPR018490">
    <property type="entry name" value="cNMP-bd_dom_sf"/>
</dbReference>
<dbReference type="PANTHER" id="PTHR23011:SF42">
    <property type="entry name" value="CYCLIC NUCLEOTIDE-BINDING DOMAIN-CONTAINING PROTEIN"/>
    <property type="match status" value="1"/>
</dbReference>
<dbReference type="EMBL" id="RCHS01001624">
    <property type="protein sequence ID" value="RMX52489.1"/>
    <property type="molecule type" value="Genomic_DNA"/>
</dbReference>
<evidence type="ECO:0000259" key="2">
    <source>
        <dbReference type="PROSITE" id="PS50042"/>
    </source>
</evidence>
<feature type="region of interest" description="Disordered" evidence="1">
    <location>
        <begin position="59"/>
        <end position="79"/>
    </location>
</feature>
<dbReference type="InterPro" id="IPR000595">
    <property type="entry name" value="cNMP-bd_dom"/>
</dbReference>
<dbReference type="PANTHER" id="PTHR23011">
    <property type="entry name" value="CYCLIC NUCLEOTIDE-BINDING DOMAIN CONTAINING PROTEIN"/>
    <property type="match status" value="1"/>
</dbReference>
<sequence>MCTLGVVMQHERSIKDNTVNVSTKVEKILDQGEKGPETVFTRTKRGRVRLLRRCTSQKHLLDENQKDGGEGRNRQDSIISSTSSGLLFVRPLSSSTKKQGAPALFPRPKSSLMEASGTSKTRKASDSNSDRLTRRRSSSSSSSKTSVPSVVRRSSYFSLQGLRRTIVTDQGEAKQMKKKGSREDFGRFFKGMVTVINEEEMEEKRQLALSRFRRAVYLIGIFSSLCLSIRRYADQDKSRQYDFYYIRDILMGDDDGGTTVKEAPITFNKNLFSRDNTLHFPLWARLICAKKPEHRSEAEMNKLVTLLRGMKSFGKFSRESQRNLCQTMTYACYDRRRLIVRQGHPGYCFYFIVSGSVSVTITRLDYKTGVYVTNTVDVLEKNEAFGEIALISEEARRTATIICRERVEVLVVNRETILEYCPDVFQREYEEKLQVMRSHSLFDGWGEDLLRSLSFRSHIREFSYGKLIDEDSTTSESIYFIIKGKIEMLRRVDLQAVLKSDVTIDLYKHRPLPRPIASLPRKKGSNTCYINVGSLQPGDSWDLTTMGTADQEAGPGNILVSAGVRVLKVPKRRVIELSPRGHMETFEENFNPKHRCLSDEELYRDYLAAEAWLDYRKKVVRNVMDSKAGRFIAHVSATEKGSSGWTTWPGSKPGT</sequence>
<proteinExistence type="predicted"/>
<keyword evidence="4" id="KW-1185">Reference proteome</keyword>
<dbReference type="SMART" id="SM00100">
    <property type="entry name" value="cNMP"/>
    <property type="match status" value="1"/>
</dbReference>
<accession>A0A3M6UFZ7</accession>
<dbReference type="SUPFAM" id="SSF51206">
    <property type="entry name" value="cAMP-binding domain-like"/>
    <property type="match status" value="2"/>
</dbReference>
<dbReference type="STRING" id="46731.A0A3M6UFZ7"/>
<feature type="compositionally biased region" description="Basic and acidic residues" evidence="1">
    <location>
        <begin position="123"/>
        <end position="132"/>
    </location>
</feature>
<organism evidence="3 4">
    <name type="scientific">Pocillopora damicornis</name>
    <name type="common">Cauliflower coral</name>
    <name type="synonym">Millepora damicornis</name>
    <dbReference type="NCBI Taxonomy" id="46731"/>
    <lineage>
        <taxon>Eukaryota</taxon>
        <taxon>Metazoa</taxon>
        <taxon>Cnidaria</taxon>
        <taxon>Anthozoa</taxon>
        <taxon>Hexacorallia</taxon>
        <taxon>Scleractinia</taxon>
        <taxon>Astrocoeniina</taxon>
        <taxon>Pocilloporidae</taxon>
        <taxon>Pocillopora</taxon>
    </lineage>
</organism>
<evidence type="ECO:0000256" key="1">
    <source>
        <dbReference type="SAM" id="MobiDB-lite"/>
    </source>
</evidence>
<dbReference type="AlphaFoldDB" id="A0A3M6UFZ7"/>
<dbReference type="OrthoDB" id="166212at2759"/>
<protein>
    <recommendedName>
        <fullName evidence="2">Cyclic nucleotide-binding domain-containing protein</fullName>
    </recommendedName>
</protein>
<dbReference type="InterPro" id="IPR018488">
    <property type="entry name" value="cNMP-bd_CS"/>
</dbReference>
<name>A0A3M6UFZ7_POCDA</name>
<comment type="caution">
    <text evidence="3">The sequence shown here is derived from an EMBL/GenBank/DDBJ whole genome shotgun (WGS) entry which is preliminary data.</text>
</comment>
<feature type="region of interest" description="Disordered" evidence="1">
    <location>
        <begin position="91"/>
        <end position="147"/>
    </location>
</feature>
<dbReference type="PROSITE" id="PS50042">
    <property type="entry name" value="CNMP_BINDING_3"/>
    <property type="match status" value="1"/>
</dbReference>
<dbReference type="OMA" id="FWWYCRV"/>
<dbReference type="Proteomes" id="UP000275408">
    <property type="component" value="Unassembled WGS sequence"/>
</dbReference>